<reference evidence="11" key="1">
    <citation type="submission" date="2022-02" db="EMBL/GenBank/DDBJ databases">
        <authorList>
            <person name="Henning P.M."/>
            <person name="McCubbin A.G."/>
            <person name="Shore J.S."/>
        </authorList>
    </citation>
    <scope>NUCLEOTIDE SEQUENCE</scope>
    <source>
        <strain evidence="11">F60SS</strain>
        <tissue evidence="11">Leaves</tissue>
    </source>
</reference>
<keyword evidence="5 8" id="KW-0804">Transcription</keyword>
<dbReference type="Proteomes" id="UP001141552">
    <property type="component" value="Unassembled WGS sequence"/>
</dbReference>
<keyword evidence="3 8" id="KW-0805">Transcription regulation</keyword>
<dbReference type="GO" id="GO:0006355">
    <property type="term" value="P:regulation of DNA-templated transcription"/>
    <property type="evidence" value="ECO:0007669"/>
    <property type="project" value="InterPro"/>
</dbReference>
<evidence type="ECO:0000256" key="4">
    <source>
        <dbReference type="ARBA" id="ARBA00023125"/>
    </source>
</evidence>
<dbReference type="InterPro" id="IPR010525">
    <property type="entry name" value="ARF_dom"/>
</dbReference>
<evidence type="ECO:0000256" key="3">
    <source>
        <dbReference type="ARBA" id="ARBA00023015"/>
    </source>
</evidence>
<dbReference type="PANTHER" id="PTHR31384">
    <property type="entry name" value="AUXIN RESPONSE FACTOR 4-RELATED"/>
    <property type="match status" value="1"/>
</dbReference>
<comment type="caution">
    <text evidence="11">The sequence shown here is derived from an EMBL/GenBank/DDBJ whole genome shotgun (WGS) entry which is preliminary data.</text>
</comment>
<dbReference type="Pfam" id="PF06507">
    <property type="entry name" value="ARF_AD"/>
    <property type="match status" value="1"/>
</dbReference>
<dbReference type="EMBL" id="JAKUCV010000014">
    <property type="protein sequence ID" value="KAJ4851581.1"/>
    <property type="molecule type" value="Genomic_DNA"/>
</dbReference>
<dbReference type="InterPro" id="IPR003340">
    <property type="entry name" value="B3_DNA-bd"/>
</dbReference>
<keyword evidence="7 8" id="KW-0927">Auxin signaling pathway</keyword>
<sequence>MDAQDFEEDDALYVELWKASAGESVHIPRPGERVFFDMQQMETSSNDQEPNQRIQCRVILTQLLAEQETDEVYLKITVLQESDETESARPPASADSRPPEPERPAFHSFSKILTAADTSTYGGFSVLRRYAIDCLPPLDTSQPFPSQELVAKDIHGLQWRFRHVFRGRPRRHLLTSGWSTFVASKRLVAGDTLVVLRGENGELRVGARRQRSNTPSSLFINNQIIQSGEPAREPHSASAQTPFVVYYKPWTNQLILSLSNCLEDVKNTVTVGVRFNIRFEGNGSDPGRRLSGTIVGVEDFSHWTGSKRRSLTVKWDESSSSSRT</sequence>
<feature type="domain" description="TF-B3" evidence="10">
    <location>
        <begin position="109"/>
        <end position="211"/>
    </location>
</feature>
<evidence type="ECO:0000256" key="8">
    <source>
        <dbReference type="RuleBase" id="RU004561"/>
    </source>
</evidence>
<dbReference type="PROSITE" id="PS50863">
    <property type="entry name" value="B3"/>
    <property type="match status" value="1"/>
</dbReference>
<dbReference type="Gene3D" id="2.30.30.1040">
    <property type="match status" value="1"/>
</dbReference>
<dbReference type="InterPro" id="IPR015300">
    <property type="entry name" value="DNA-bd_pseudobarrel_sf"/>
</dbReference>
<comment type="function">
    <text evidence="8">Auxin response factors (ARFs) are transcriptional factors that bind specifically to the DNA sequence 5'-TGTCTC-3' found in the auxin-responsive promoter elements (AuxREs).</text>
</comment>
<dbReference type="GO" id="GO:0005634">
    <property type="term" value="C:nucleus"/>
    <property type="evidence" value="ECO:0007669"/>
    <property type="project" value="UniProtKB-SubCell"/>
</dbReference>
<evidence type="ECO:0000259" key="10">
    <source>
        <dbReference type="PROSITE" id="PS50863"/>
    </source>
</evidence>
<evidence type="ECO:0000256" key="5">
    <source>
        <dbReference type="ARBA" id="ARBA00023163"/>
    </source>
</evidence>
<evidence type="ECO:0000256" key="9">
    <source>
        <dbReference type="SAM" id="MobiDB-lite"/>
    </source>
</evidence>
<dbReference type="PANTHER" id="PTHR31384:SF1">
    <property type="entry name" value="AUXIN RESPONSE FACTOR 9"/>
    <property type="match status" value="1"/>
</dbReference>
<evidence type="ECO:0000256" key="2">
    <source>
        <dbReference type="ARBA" id="ARBA00007853"/>
    </source>
</evidence>
<organism evidence="11 12">
    <name type="scientific">Turnera subulata</name>
    <dbReference type="NCBI Taxonomy" id="218843"/>
    <lineage>
        <taxon>Eukaryota</taxon>
        <taxon>Viridiplantae</taxon>
        <taxon>Streptophyta</taxon>
        <taxon>Embryophyta</taxon>
        <taxon>Tracheophyta</taxon>
        <taxon>Spermatophyta</taxon>
        <taxon>Magnoliopsida</taxon>
        <taxon>eudicotyledons</taxon>
        <taxon>Gunneridae</taxon>
        <taxon>Pentapetalae</taxon>
        <taxon>rosids</taxon>
        <taxon>fabids</taxon>
        <taxon>Malpighiales</taxon>
        <taxon>Passifloraceae</taxon>
        <taxon>Turnera</taxon>
    </lineage>
</organism>
<evidence type="ECO:0000313" key="12">
    <source>
        <dbReference type="Proteomes" id="UP001141552"/>
    </source>
</evidence>
<evidence type="ECO:0000313" key="11">
    <source>
        <dbReference type="EMBL" id="KAJ4851581.1"/>
    </source>
</evidence>
<name>A0A9Q0JQK6_9ROSI</name>
<keyword evidence="6 8" id="KW-0539">Nucleus</keyword>
<keyword evidence="12" id="KW-1185">Reference proteome</keyword>
<dbReference type="Pfam" id="PF02362">
    <property type="entry name" value="B3"/>
    <property type="match status" value="1"/>
</dbReference>
<reference evidence="11" key="2">
    <citation type="journal article" date="2023" name="Plants (Basel)">
        <title>Annotation of the Turnera subulata (Passifloraceae) Draft Genome Reveals the S-Locus Evolved after the Divergence of Turneroideae from Passifloroideae in a Stepwise Manner.</title>
        <authorList>
            <person name="Henning P.M."/>
            <person name="Roalson E.H."/>
            <person name="Mir W."/>
            <person name="McCubbin A.G."/>
            <person name="Shore J.S."/>
        </authorList>
    </citation>
    <scope>NUCLEOTIDE SEQUENCE</scope>
    <source>
        <strain evidence="11">F60SS</strain>
    </source>
</reference>
<evidence type="ECO:0000256" key="1">
    <source>
        <dbReference type="ARBA" id="ARBA00004123"/>
    </source>
</evidence>
<accession>A0A9Q0JQK6</accession>
<dbReference type="SUPFAM" id="SSF101936">
    <property type="entry name" value="DNA-binding pseudobarrel domain"/>
    <property type="match status" value="1"/>
</dbReference>
<dbReference type="OrthoDB" id="1934379at2759"/>
<evidence type="ECO:0000256" key="6">
    <source>
        <dbReference type="ARBA" id="ARBA00023242"/>
    </source>
</evidence>
<comment type="subunit">
    <text evidence="8">Homodimers and heterodimers.</text>
</comment>
<dbReference type="Gene3D" id="2.40.330.10">
    <property type="entry name" value="DNA-binding pseudobarrel domain"/>
    <property type="match status" value="1"/>
</dbReference>
<dbReference type="SMART" id="SM01019">
    <property type="entry name" value="B3"/>
    <property type="match status" value="1"/>
</dbReference>
<evidence type="ECO:0000256" key="7">
    <source>
        <dbReference type="ARBA" id="ARBA00023294"/>
    </source>
</evidence>
<dbReference type="InterPro" id="IPR044835">
    <property type="entry name" value="ARF_plant"/>
</dbReference>
<comment type="subcellular location">
    <subcellularLocation>
        <location evidence="1 8">Nucleus</location>
    </subcellularLocation>
</comment>
<feature type="region of interest" description="Disordered" evidence="9">
    <location>
        <begin position="83"/>
        <end position="105"/>
    </location>
</feature>
<dbReference type="FunFam" id="2.40.330.10:FF:000001">
    <property type="entry name" value="Auxin response factor"/>
    <property type="match status" value="1"/>
</dbReference>
<dbReference type="CDD" id="cd10017">
    <property type="entry name" value="B3_DNA"/>
    <property type="match status" value="1"/>
</dbReference>
<comment type="similarity">
    <text evidence="2 8">Belongs to the ARF family.</text>
</comment>
<gene>
    <name evidence="11" type="ORF">Tsubulata_032642</name>
</gene>
<dbReference type="AlphaFoldDB" id="A0A9Q0JQK6"/>
<protein>
    <recommendedName>
        <fullName evidence="8">Auxin response factor</fullName>
    </recommendedName>
</protein>
<keyword evidence="4 8" id="KW-0238">DNA-binding</keyword>
<dbReference type="GO" id="GO:0009734">
    <property type="term" value="P:auxin-activated signaling pathway"/>
    <property type="evidence" value="ECO:0007669"/>
    <property type="project" value="UniProtKB-KW"/>
</dbReference>
<proteinExistence type="inferred from homology"/>
<dbReference type="GO" id="GO:0003677">
    <property type="term" value="F:DNA binding"/>
    <property type="evidence" value="ECO:0007669"/>
    <property type="project" value="UniProtKB-KW"/>
</dbReference>